<name>A0ACA9PLJ5_9GLOM</name>
<gene>
    <name evidence="1" type="ORF">DHETER_LOCUS12052</name>
</gene>
<dbReference type="EMBL" id="CAJVPU010028442">
    <property type="protein sequence ID" value="CAG8707105.1"/>
    <property type="molecule type" value="Genomic_DNA"/>
</dbReference>
<proteinExistence type="predicted"/>
<sequence length="121" mass="14071">HQISFENTEISARLRKILPIPKDSSSTPAKAETNIDYDNVYFDEEFDDDVYFDEEVEPGQRSSSNQVLSHDESNHSHNNNSEEEMPDESDNDRYNGCSGYNEYGESDRAHINMRLSKYWKP</sequence>
<feature type="non-terminal residue" evidence="1">
    <location>
        <position position="1"/>
    </location>
</feature>
<organism evidence="1 2">
    <name type="scientific">Dentiscutata heterogama</name>
    <dbReference type="NCBI Taxonomy" id="1316150"/>
    <lineage>
        <taxon>Eukaryota</taxon>
        <taxon>Fungi</taxon>
        <taxon>Fungi incertae sedis</taxon>
        <taxon>Mucoromycota</taxon>
        <taxon>Glomeromycotina</taxon>
        <taxon>Glomeromycetes</taxon>
        <taxon>Diversisporales</taxon>
        <taxon>Gigasporaceae</taxon>
        <taxon>Dentiscutata</taxon>
    </lineage>
</organism>
<accession>A0ACA9PLJ5</accession>
<evidence type="ECO:0000313" key="1">
    <source>
        <dbReference type="EMBL" id="CAG8707105.1"/>
    </source>
</evidence>
<keyword evidence="2" id="KW-1185">Reference proteome</keyword>
<reference evidence="1" key="1">
    <citation type="submission" date="2021-06" db="EMBL/GenBank/DDBJ databases">
        <authorList>
            <person name="Kallberg Y."/>
            <person name="Tangrot J."/>
            <person name="Rosling A."/>
        </authorList>
    </citation>
    <scope>NUCLEOTIDE SEQUENCE</scope>
    <source>
        <strain evidence="1">IL203A</strain>
    </source>
</reference>
<comment type="caution">
    <text evidence="1">The sequence shown here is derived from an EMBL/GenBank/DDBJ whole genome shotgun (WGS) entry which is preliminary data.</text>
</comment>
<protein>
    <submittedName>
        <fullName evidence="1">2998_t:CDS:1</fullName>
    </submittedName>
</protein>
<dbReference type="Proteomes" id="UP000789702">
    <property type="component" value="Unassembled WGS sequence"/>
</dbReference>
<feature type="non-terminal residue" evidence="1">
    <location>
        <position position="121"/>
    </location>
</feature>
<evidence type="ECO:0000313" key="2">
    <source>
        <dbReference type="Proteomes" id="UP000789702"/>
    </source>
</evidence>